<reference evidence="4 5" key="1">
    <citation type="submission" date="2017-08" db="EMBL/GenBank/DDBJ databases">
        <title>Infants hospitalized years apart are colonized by the same room-sourced microbial strains.</title>
        <authorList>
            <person name="Brooks B."/>
            <person name="Olm M.R."/>
            <person name="Firek B.A."/>
            <person name="Baker R."/>
            <person name="Thomas B.C."/>
            <person name="Morowitz M.J."/>
            <person name="Banfield J.F."/>
        </authorList>
    </citation>
    <scope>NUCLEOTIDE SEQUENCE [LARGE SCALE GENOMIC DNA]</scope>
    <source>
        <strain evidence="4">S2_012_000_R2_81</strain>
    </source>
</reference>
<comment type="similarity">
    <text evidence="1 2">Belongs to the outer membrane factor (OMF) (TC 1.B.17) family.</text>
</comment>
<dbReference type="EMBL" id="QFOD01000013">
    <property type="protein sequence ID" value="PZP30650.1"/>
    <property type="molecule type" value="Genomic_DNA"/>
</dbReference>
<name>A0A2W5DQ95_9BURK</name>
<keyword evidence="2" id="KW-0732">Signal</keyword>
<dbReference type="NCBIfam" id="TIGR01845">
    <property type="entry name" value="outer_NodT"/>
    <property type="match status" value="1"/>
</dbReference>
<keyword evidence="2" id="KW-0449">Lipoprotein</keyword>
<feature type="chain" id="PRO_5015799696" evidence="2">
    <location>
        <begin position="18"/>
        <end position="478"/>
    </location>
</feature>
<dbReference type="InterPro" id="IPR003423">
    <property type="entry name" value="OMP_efflux"/>
</dbReference>
<keyword evidence="2" id="KW-0472">Membrane</keyword>
<dbReference type="GO" id="GO:0005886">
    <property type="term" value="C:plasma membrane"/>
    <property type="evidence" value="ECO:0007669"/>
    <property type="project" value="UniProtKB-SubCell"/>
</dbReference>
<comment type="caution">
    <text evidence="4">The sequence shown here is derived from an EMBL/GenBank/DDBJ whole genome shotgun (WGS) entry which is preliminary data.</text>
</comment>
<dbReference type="Pfam" id="PF02321">
    <property type="entry name" value="OEP"/>
    <property type="match status" value="2"/>
</dbReference>
<evidence type="ECO:0000256" key="1">
    <source>
        <dbReference type="ARBA" id="ARBA00007613"/>
    </source>
</evidence>
<evidence type="ECO:0000256" key="3">
    <source>
        <dbReference type="SAM" id="MobiDB-lite"/>
    </source>
</evidence>
<keyword evidence="2" id="KW-0564">Palmitate</keyword>
<dbReference type="Proteomes" id="UP000249633">
    <property type="component" value="Unassembled WGS sequence"/>
</dbReference>
<dbReference type="Gene3D" id="1.20.1600.10">
    <property type="entry name" value="Outer membrane efflux proteins (OEP)"/>
    <property type="match status" value="1"/>
</dbReference>
<feature type="region of interest" description="Disordered" evidence="3">
    <location>
        <begin position="101"/>
        <end position="139"/>
    </location>
</feature>
<dbReference type="PANTHER" id="PTHR30203">
    <property type="entry name" value="OUTER MEMBRANE CATION EFFLUX PROTEIN"/>
    <property type="match status" value="1"/>
</dbReference>
<protein>
    <submittedName>
        <fullName evidence="4">RND transporter</fullName>
    </submittedName>
</protein>
<comment type="subcellular location">
    <subcellularLocation>
        <location evidence="2">Cell membrane</location>
        <topology evidence="2">Lipid-anchor</topology>
    </subcellularLocation>
</comment>
<gene>
    <name evidence="4" type="ORF">DI603_14065</name>
</gene>
<dbReference type="Gene3D" id="2.20.200.10">
    <property type="entry name" value="Outer membrane efflux proteins (OEP)"/>
    <property type="match status" value="1"/>
</dbReference>
<evidence type="ECO:0000313" key="5">
    <source>
        <dbReference type="Proteomes" id="UP000249633"/>
    </source>
</evidence>
<dbReference type="AlphaFoldDB" id="A0A2W5DQ95"/>
<dbReference type="SUPFAM" id="SSF56954">
    <property type="entry name" value="Outer membrane efflux proteins (OEP)"/>
    <property type="match status" value="1"/>
</dbReference>
<sequence length="478" mass="50333">MHTPRLLPTLLLSAALAACSTAPKGPDYQVPAQAVALKPEAGAAFAEQRQADQTFASAPLPAHWWRLFHDEQLDALVARALAHNTDLRQAAANLERVQALQDEAEGGRRPSVSVSGGPSYGHPSGLSLLRPNDVPPTTTRYSASAGLAYQLDLFGQIRRGIESAQAGTEAAQAALDLVKVNVAAGTARAYAEACASGQRLEVARQSVELQRQALTLTERLQQAGRVGEMDAARALSQLQQLQAALPPLQAQRQAALYRLATLTGELPEAFPPALASCHVAPQVSGVIPVGDGAALLRRRPDIRQAERELHAATARIGVAIADRYPKISLGLSLGSAGYGSSPLRKDTISWGLGPLISWSLPNNGVADARIAQAEASTRQAAAHFDGVVLNALRETETSLSQYARELDRRAALQAARDAAAVVAGQARQLYQGGKVGYLDALDAERALAASDAALAASEAQLVDEQVQLFLALGGGWEP</sequence>
<organism evidence="4 5">
    <name type="scientific">Roseateles depolymerans</name>
    <dbReference type="NCBI Taxonomy" id="76731"/>
    <lineage>
        <taxon>Bacteria</taxon>
        <taxon>Pseudomonadati</taxon>
        <taxon>Pseudomonadota</taxon>
        <taxon>Betaproteobacteria</taxon>
        <taxon>Burkholderiales</taxon>
        <taxon>Sphaerotilaceae</taxon>
        <taxon>Roseateles</taxon>
    </lineage>
</organism>
<feature type="signal peptide" evidence="2">
    <location>
        <begin position="1"/>
        <end position="17"/>
    </location>
</feature>
<accession>A0A2W5DQ95</accession>
<dbReference type="GO" id="GO:0015562">
    <property type="term" value="F:efflux transmembrane transporter activity"/>
    <property type="evidence" value="ECO:0007669"/>
    <property type="project" value="InterPro"/>
</dbReference>
<feature type="compositionally biased region" description="Low complexity" evidence="3">
    <location>
        <begin position="109"/>
        <end position="129"/>
    </location>
</feature>
<dbReference type="InterPro" id="IPR010131">
    <property type="entry name" value="MdtP/NodT-like"/>
</dbReference>
<keyword evidence="2" id="KW-0812">Transmembrane</keyword>
<dbReference type="PANTHER" id="PTHR30203:SF21">
    <property type="entry name" value="OUTER MEMBRANE COMPONENT OF MULTIDRUG EFFLUX PUMP-RELATED"/>
    <property type="match status" value="1"/>
</dbReference>
<proteinExistence type="inferred from homology"/>
<evidence type="ECO:0000313" key="4">
    <source>
        <dbReference type="EMBL" id="PZP30650.1"/>
    </source>
</evidence>
<dbReference type="PROSITE" id="PS51257">
    <property type="entry name" value="PROKAR_LIPOPROTEIN"/>
    <property type="match status" value="1"/>
</dbReference>
<keyword evidence="2" id="KW-1134">Transmembrane beta strand</keyword>
<evidence type="ECO:0000256" key="2">
    <source>
        <dbReference type="RuleBase" id="RU362097"/>
    </source>
</evidence>